<gene>
    <name evidence="2" type="ORF">LIER_11499</name>
</gene>
<evidence type="ECO:0000313" key="2">
    <source>
        <dbReference type="EMBL" id="GAA0153201.1"/>
    </source>
</evidence>
<organism evidence="2 3">
    <name type="scientific">Lithospermum erythrorhizon</name>
    <name type="common">Purple gromwell</name>
    <name type="synonym">Lithospermum officinale var. erythrorhizon</name>
    <dbReference type="NCBI Taxonomy" id="34254"/>
    <lineage>
        <taxon>Eukaryota</taxon>
        <taxon>Viridiplantae</taxon>
        <taxon>Streptophyta</taxon>
        <taxon>Embryophyta</taxon>
        <taxon>Tracheophyta</taxon>
        <taxon>Spermatophyta</taxon>
        <taxon>Magnoliopsida</taxon>
        <taxon>eudicotyledons</taxon>
        <taxon>Gunneridae</taxon>
        <taxon>Pentapetalae</taxon>
        <taxon>asterids</taxon>
        <taxon>lamiids</taxon>
        <taxon>Boraginales</taxon>
        <taxon>Boraginaceae</taxon>
        <taxon>Boraginoideae</taxon>
        <taxon>Lithospermeae</taxon>
        <taxon>Lithospermum</taxon>
    </lineage>
</organism>
<comment type="caution">
    <text evidence="2">The sequence shown here is derived from an EMBL/GenBank/DDBJ whole genome shotgun (WGS) entry which is preliminary data.</text>
</comment>
<feature type="compositionally biased region" description="Polar residues" evidence="1">
    <location>
        <begin position="124"/>
        <end position="133"/>
    </location>
</feature>
<feature type="compositionally biased region" description="Basic residues" evidence="1">
    <location>
        <begin position="38"/>
        <end position="51"/>
    </location>
</feature>
<evidence type="ECO:0000256" key="1">
    <source>
        <dbReference type="SAM" id="MobiDB-lite"/>
    </source>
</evidence>
<feature type="region of interest" description="Disordered" evidence="1">
    <location>
        <begin position="31"/>
        <end position="53"/>
    </location>
</feature>
<dbReference type="AlphaFoldDB" id="A0AAV3PR56"/>
<accession>A0AAV3PR56</accession>
<reference evidence="2 3" key="1">
    <citation type="submission" date="2024-01" db="EMBL/GenBank/DDBJ databases">
        <title>The complete chloroplast genome sequence of Lithospermum erythrorhizon: insights into the phylogenetic relationship among Boraginaceae species and the maternal lineages of purple gromwells.</title>
        <authorList>
            <person name="Okada T."/>
            <person name="Watanabe K."/>
        </authorList>
    </citation>
    <scope>NUCLEOTIDE SEQUENCE [LARGE SCALE GENOMIC DNA]</scope>
</reference>
<feature type="compositionally biased region" description="Basic and acidic residues" evidence="1">
    <location>
        <begin position="136"/>
        <end position="145"/>
    </location>
</feature>
<sequence>MVLESTSDVPHPTTIPSISIPLMLKRLAEEVPISSSRPSKRTKTFSPKKKTAQVLAWDSGDDATHSLGGESQVGLVPQQLVRQQVAMVDLDSSTTISDHCEERAPLSRESHTPFYPTNEKVLISTTDAPTTIPEQRFARGREKRP</sequence>
<evidence type="ECO:0000313" key="3">
    <source>
        <dbReference type="Proteomes" id="UP001454036"/>
    </source>
</evidence>
<keyword evidence="3" id="KW-1185">Reference proteome</keyword>
<feature type="region of interest" description="Disordered" evidence="1">
    <location>
        <begin position="124"/>
        <end position="145"/>
    </location>
</feature>
<proteinExistence type="predicted"/>
<name>A0AAV3PR56_LITER</name>
<protein>
    <submittedName>
        <fullName evidence="2">Uncharacterized protein</fullName>
    </submittedName>
</protein>
<dbReference type="EMBL" id="BAABME010002133">
    <property type="protein sequence ID" value="GAA0153201.1"/>
    <property type="molecule type" value="Genomic_DNA"/>
</dbReference>
<dbReference type="Proteomes" id="UP001454036">
    <property type="component" value="Unassembled WGS sequence"/>
</dbReference>